<dbReference type="SUPFAM" id="SSF52047">
    <property type="entry name" value="RNI-like"/>
    <property type="match status" value="1"/>
</dbReference>
<dbReference type="InterPro" id="IPR032675">
    <property type="entry name" value="LRR_dom_sf"/>
</dbReference>
<evidence type="ECO:0000313" key="1">
    <source>
        <dbReference type="EMBL" id="KAJ4455371.1"/>
    </source>
</evidence>
<organism evidence="1 2">
    <name type="scientific">Paratrimastix pyriformis</name>
    <dbReference type="NCBI Taxonomy" id="342808"/>
    <lineage>
        <taxon>Eukaryota</taxon>
        <taxon>Metamonada</taxon>
        <taxon>Preaxostyla</taxon>
        <taxon>Paratrimastigidae</taxon>
        <taxon>Paratrimastix</taxon>
    </lineage>
</organism>
<protein>
    <submittedName>
        <fullName evidence="1">Uncharacterized protein</fullName>
    </submittedName>
</protein>
<comment type="caution">
    <text evidence="1">The sequence shown here is derived from an EMBL/GenBank/DDBJ whole genome shotgun (WGS) entry which is preliminary data.</text>
</comment>
<dbReference type="PANTHER" id="PTHR13318">
    <property type="entry name" value="PARTNER OF PAIRED, ISOFORM B-RELATED"/>
    <property type="match status" value="1"/>
</dbReference>
<gene>
    <name evidence="1" type="ORF">PAPYR_9709</name>
</gene>
<proteinExistence type="predicted"/>
<name>A0ABQ8UBU9_9EUKA</name>
<dbReference type="EMBL" id="JAPMOS010000110">
    <property type="protein sequence ID" value="KAJ4455371.1"/>
    <property type="molecule type" value="Genomic_DNA"/>
</dbReference>
<dbReference type="Gene3D" id="3.80.10.10">
    <property type="entry name" value="Ribonuclease Inhibitor"/>
    <property type="match status" value="2"/>
</dbReference>
<accession>A0ABQ8UBU9</accession>
<keyword evidence="2" id="KW-1185">Reference proteome</keyword>
<reference evidence="1" key="1">
    <citation type="journal article" date="2022" name="bioRxiv">
        <title>Genomics of Preaxostyla Flagellates Illuminates Evolutionary Transitions and the Path Towards Mitochondrial Loss.</title>
        <authorList>
            <person name="Novak L.V.F."/>
            <person name="Treitli S.C."/>
            <person name="Pyrih J."/>
            <person name="Halakuc P."/>
            <person name="Pipaliya S.V."/>
            <person name="Vacek V."/>
            <person name="Brzon O."/>
            <person name="Soukal P."/>
            <person name="Eme L."/>
            <person name="Dacks J.B."/>
            <person name="Karnkowska A."/>
            <person name="Elias M."/>
            <person name="Hampl V."/>
        </authorList>
    </citation>
    <scope>NUCLEOTIDE SEQUENCE</scope>
    <source>
        <strain evidence="1">RCP-MX</strain>
    </source>
</reference>
<dbReference type="Proteomes" id="UP001141327">
    <property type="component" value="Unassembled WGS sequence"/>
</dbReference>
<sequence length="736" mass="80612">MDCNVAGQIEGDILSRLPHDILLALVEASESATVAYIQLLSLSHALRARIIGRASELSFETTPDDPVTVPLESLTALVRPCEGLHRLSLVNQKISLFEDGTETECTSWVQETFTTHHAASLAVLRLPMGPLAHVLLCSDSARSLVDLTLEHGAASLTGLLPPLVPLSACCPRLQILRLVDWRCRPACPTEVVPPENFTRSLPTGLREFSLSTPPNDEAPRDSLAPFLQKCRCLERLTLPCVASGVEDVAPGLTHLDLHDQDAYGEDLAEMPFGRLASLRLTEYSHDIAGVLAANQATLRSLALIRWSWSDLVRGSHLIDPAIVSGLENLELSLGGPFGPTHWLLPLHLASGRLRRLWLADMSLTSLARLTLACPALEELALPQCSSSPMAYRLVVEEACPRLRHFWGPGCTNFQGWQPPCMGVLARDFLDHQPQLPHLAEVTNLWTDEPTMLARLLSPAPSLAPLTRLGLRLDAAHFANPLVLRLPDSLLRLDLAISHWAGNLDLDLQIEGPRLATLCLTGDVAGRHFHRAERVRVTLSCPALRSLHLGRLPRLVSFRFARPTPRLWGLRVDGCQDVAEPVALFLAAAESLRHLSLVWTEPDFTEPAEWPRLVAALSRLTRLTQLRLFPEFVPATCAEFASTPAGSPLVLSAPRLRRLVLHDRSAYDGLPVGRDDPDWDLPSPTTGKVVLGCPALERLELSGESRFLRSIGVTETTTDPAIGEALAAVRQKMRAES</sequence>
<evidence type="ECO:0000313" key="2">
    <source>
        <dbReference type="Proteomes" id="UP001141327"/>
    </source>
</evidence>